<comment type="caution">
    <text evidence="1">The sequence shown here is derived from an EMBL/GenBank/DDBJ whole genome shotgun (WGS) entry which is preliminary data.</text>
</comment>
<dbReference type="EMBL" id="RHFK02000021">
    <property type="protein sequence ID" value="TWW56683.1"/>
    <property type="molecule type" value="Genomic_DNA"/>
</dbReference>
<proteinExistence type="predicted"/>
<organism evidence="1 2">
    <name type="scientific">Takifugu flavidus</name>
    <name type="common">sansaifugu</name>
    <dbReference type="NCBI Taxonomy" id="433684"/>
    <lineage>
        <taxon>Eukaryota</taxon>
        <taxon>Metazoa</taxon>
        <taxon>Chordata</taxon>
        <taxon>Craniata</taxon>
        <taxon>Vertebrata</taxon>
        <taxon>Euteleostomi</taxon>
        <taxon>Actinopterygii</taxon>
        <taxon>Neopterygii</taxon>
        <taxon>Teleostei</taxon>
        <taxon>Neoteleostei</taxon>
        <taxon>Acanthomorphata</taxon>
        <taxon>Eupercaria</taxon>
        <taxon>Tetraodontiformes</taxon>
        <taxon>Tetradontoidea</taxon>
        <taxon>Tetraodontidae</taxon>
        <taxon>Takifugu</taxon>
    </lineage>
</organism>
<protein>
    <submittedName>
        <fullName evidence="1">Uncharacterized protein</fullName>
    </submittedName>
</protein>
<sequence length="96" mass="10189">MGSTWCHLSGFYGLEELTNLRYIHIIYNLNCPESQLLAAPYLGKKGLCGTEDAQPSSGLRSCSGAPGALVDLLVRMHGNMGASLPPSKCSPSSYLA</sequence>
<accession>A0A5C6MPC1</accession>
<gene>
    <name evidence="1" type="ORF">D4764_08G0006700</name>
</gene>
<keyword evidence="2" id="KW-1185">Reference proteome</keyword>
<evidence type="ECO:0000313" key="2">
    <source>
        <dbReference type="Proteomes" id="UP000324091"/>
    </source>
</evidence>
<evidence type="ECO:0000313" key="1">
    <source>
        <dbReference type="EMBL" id="TWW56683.1"/>
    </source>
</evidence>
<dbReference type="Proteomes" id="UP000324091">
    <property type="component" value="Chromosome 8"/>
</dbReference>
<dbReference type="AlphaFoldDB" id="A0A5C6MPC1"/>
<name>A0A5C6MPC1_9TELE</name>
<reference evidence="1 2" key="1">
    <citation type="submission" date="2019-04" db="EMBL/GenBank/DDBJ databases">
        <title>Chromosome genome assembly for Takifugu flavidus.</title>
        <authorList>
            <person name="Xiao S."/>
        </authorList>
    </citation>
    <scope>NUCLEOTIDE SEQUENCE [LARGE SCALE GENOMIC DNA]</scope>
    <source>
        <strain evidence="1">HTHZ2018</strain>
        <tissue evidence="1">Muscle</tissue>
    </source>
</reference>